<evidence type="ECO:0000313" key="3">
    <source>
        <dbReference type="EMBL" id="RQX15411.1"/>
    </source>
</evidence>
<comment type="caution">
    <text evidence="3">The sequence shown here is derived from an EMBL/GenBank/DDBJ whole genome shotgun (WGS) entry which is preliminary data.</text>
</comment>
<name>A0A3N9XQK9_9ACTN</name>
<reference evidence="3 4" key="1">
    <citation type="submission" date="2018-04" db="EMBL/GenBank/DDBJ databases">
        <title>Micromonosporas from Atacama Desert.</title>
        <authorList>
            <person name="Carro L."/>
            <person name="Klenk H.-P."/>
            <person name="Goodfellow M."/>
        </authorList>
    </citation>
    <scope>NUCLEOTIDE SEQUENCE [LARGE SCALE GENOMIC DNA]</scope>
    <source>
        <strain evidence="3 4">LB19</strain>
    </source>
</reference>
<feature type="compositionally biased region" description="Basic and acidic residues" evidence="2">
    <location>
        <begin position="77"/>
        <end position="86"/>
    </location>
</feature>
<dbReference type="SUPFAM" id="SSF143120">
    <property type="entry name" value="YefM-like"/>
    <property type="match status" value="1"/>
</dbReference>
<dbReference type="RefSeq" id="WP_124820859.1">
    <property type="nucleotide sequence ID" value="NZ_CP109156.1"/>
</dbReference>
<dbReference type="NCBIfam" id="TIGR01552">
    <property type="entry name" value="phd_fam"/>
    <property type="match status" value="1"/>
</dbReference>
<feature type="region of interest" description="Disordered" evidence="2">
    <location>
        <begin position="76"/>
        <end position="95"/>
    </location>
</feature>
<dbReference type="EMBL" id="QDGB01000280">
    <property type="protein sequence ID" value="RQX15411.1"/>
    <property type="molecule type" value="Genomic_DNA"/>
</dbReference>
<comment type="similarity">
    <text evidence="1">Belongs to the phD/YefM antitoxin family.</text>
</comment>
<dbReference type="OrthoDB" id="488160at2"/>
<dbReference type="Gene3D" id="3.40.1620.10">
    <property type="entry name" value="YefM-like domain"/>
    <property type="match status" value="1"/>
</dbReference>
<dbReference type="InterPro" id="IPR036165">
    <property type="entry name" value="YefM-like_sf"/>
</dbReference>
<proteinExistence type="inferred from homology"/>
<protein>
    <submittedName>
        <fullName evidence="3">Uncharacterized protein</fullName>
    </submittedName>
</protein>
<evidence type="ECO:0000256" key="2">
    <source>
        <dbReference type="SAM" id="MobiDB-lite"/>
    </source>
</evidence>
<gene>
    <name evidence="3" type="ORF">DDE19_20080</name>
</gene>
<sequence>MPEADHADVAWVPHVPLREAKASFSELVARADLLGEVTVLTKHGRPAAVIAPTHVVDHQALLAELWALLDRLSPPGEDPHVDDARSRQRRDRPLSAPLVTQFAVVNQAGR</sequence>
<dbReference type="Proteomes" id="UP000278981">
    <property type="component" value="Unassembled WGS sequence"/>
</dbReference>
<evidence type="ECO:0000313" key="4">
    <source>
        <dbReference type="Proteomes" id="UP000278981"/>
    </source>
</evidence>
<dbReference type="AlphaFoldDB" id="A0A3N9XQK9"/>
<organism evidence="3 4">
    <name type="scientific">Micromonospora ureilytica</name>
    <dbReference type="NCBI Taxonomy" id="709868"/>
    <lineage>
        <taxon>Bacteria</taxon>
        <taxon>Bacillati</taxon>
        <taxon>Actinomycetota</taxon>
        <taxon>Actinomycetes</taxon>
        <taxon>Micromonosporales</taxon>
        <taxon>Micromonosporaceae</taxon>
        <taxon>Micromonospora</taxon>
    </lineage>
</organism>
<evidence type="ECO:0000256" key="1">
    <source>
        <dbReference type="ARBA" id="ARBA00009981"/>
    </source>
</evidence>
<accession>A0A3N9XQK9</accession>